<dbReference type="Proteomes" id="UP000223071">
    <property type="component" value="Unassembled WGS sequence"/>
</dbReference>
<organism evidence="1 2">
    <name type="scientific">Tepidiforma thermophila (strain KCTC 52669 / CGMCC 1.13589 / G233)</name>
    <dbReference type="NCBI Taxonomy" id="2761530"/>
    <lineage>
        <taxon>Bacteria</taxon>
        <taxon>Bacillati</taxon>
        <taxon>Chloroflexota</taxon>
        <taxon>Tepidiformia</taxon>
        <taxon>Tepidiformales</taxon>
        <taxon>Tepidiformaceae</taxon>
        <taxon>Tepidiforma</taxon>
    </lineage>
</organism>
<name>A0A2A9HHA4_TEPT2</name>
<comment type="caution">
    <text evidence="1">The sequence shown here is derived from an EMBL/GenBank/DDBJ whole genome shotgun (WGS) entry which is preliminary data.</text>
</comment>
<protein>
    <submittedName>
        <fullName evidence="1">Uncharacterized protein</fullName>
    </submittedName>
</protein>
<dbReference type="AlphaFoldDB" id="A0A2A9HHA4"/>
<dbReference type="RefSeq" id="WP_098503903.1">
    <property type="nucleotide sequence ID" value="NZ_PDJQ01000001.1"/>
</dbReference>
<sequence length="116" mass="12820">MASTIPIRAVLMSSEIMNGGTGFHRLVFKVDGGRAGMSTVTVLISQDAHRKLVQQMTRARFAPVEKATLLKTWARWELAMRLEEYGMLPSTVTITSRDIDDFGAYACDLGRTLQVG</sequence>
<keyword evidence="2" id="KW-1185">Reference proteome</keyword>
<gene>
    <name evidence="1" type="ORF">A9A59_1754</name>
</gene>
<accession>A0A2A9HHA4</accession>
<dbReference type="EMBL" id="PDJQ01000001">
    <property type="protein sequence ID" value="PFG74521.1"/>
    <property type="molecule type" value="Genomic_DNA"/>
</dbReference>
<reference evidence="1 2" key="1">
    <citation type="submission" date="2017-09" db="EMBL/GenBank/DDBJ databases">
        <title>Sequencing the genomes of two abundant thermophiles in Great Basin hot springs: Thermocrinis jamiesonii and novel Chloroflexi Thermoflexus hugenholtzii.</title>
        <authorList>
            <person name="Hedlund B."/>
        </authorList>
    </citation>
    <scope>NUCLEOTIDE SEQUENCE [LARGE SCALE GENOMIC DNA]</scope>
    <source>
        <strain evidence="1 2">G233</strain>
    </source>
</reference>
<proteinExistence type="predicted"/>
<evidence type="ECO:0000313" key="2">
    <source>
        <dbReference type="Proteomes" id="UP000223071"/>
    </source>
</evidence>
<evidence type="ECO:0000313" key="1">
    <source>
        <dbReference type="EMBL" id="PFG74521.1"/>
    </source>
</evidence>